<dbReference type="PANTHER" id="PTHR47782">
    <property type="entry name" value="ZN(II)2CYS6 TRANSCRIPTION FACTOR (EUROFUNG)-RELATED"/>
    <property type="match status" value="1"/>
</dbReference>
<keyword evidence="2" id="KW-0479">Metal-binding</keyword>
<gene>
    <name evidence="10" type="ORF">AB675_3109</name>
</gene>
<proteinExistence type="predicted"/>
<dbReference type="GO" id="GO:0045944">
    <property type="term" value="P:positive regulation of transcription by RNA polymerase II"/>
    <property type="evidence" value="ECO:0007669"/>
    <property type="project" value="TreeGrafter"/>
</dbReference>
<dbReference type="OrthoDB" id="5319458at2759"/>
<dbReference type="VEuPathDB" id="FungiDB:AB675_3109"/>
<comment type="caution">
    <text evidence="10">The sequence shown here is derived from an EMBL/GenBank/DDBJ whole genome shotgun (WGS) entry which is preliminary data.</text>
</comment>
<dbReference type="InterPro" id="IPR001138">
    <property type="entry name" value="Zn2Cys6_DnaBD"/>
</dbReference>
<dbReference type="InterPro" id="IPR036864">
    <property type="entry name" value="Zn2-C6_fun-type_DNA-bd_sf"/>
</dbReference>
<dbReference type="Pfam" id="PF04082">
    <property type="entry name" value="Fungal_trans"/>
    <property type="match status" value="1"/>
</dbReference>
<dbReference type="CDD" id="cd00067">
    <property type="entry name" value="GAL4"/>
    <property type="match status" value="1"/>
</dbReference>
<dbReference type="InterPro" id="IPR007219">
    <property type="entry name" value="XnlR_reg_dom"/>
</dbReference>
<accession>A0A0N1H6H7</accession>
<evidence type="ECO:0000256" key="7">
    <source>
        <dbReference type="ARBA" id="ARBA00023242"/>
    </source>
</evidence>
<evidence type="ECO:0000256" key="3">
    <source>
        <dbReference type="ARBA" id="ARBA00022833"/>
    </source>
</evidence>
<dbReference type="CDD" id="cd12148">
    <property type="entry name" value="fungal_TF_MHR"/>
    <property type="match status" value="1"/>
</dbReference>
<keyword evidence="11" id="KW-1185">Reference proteome</keyword>
<evidence type="ECO:0000313" key="11">
    <source>
        <dbReference type="Proteomes" id="UP000038010"/>
    </source>
</evidence>
<dbReference type="SMART" id="SM00906">
    <property type="entry name" value="Fungal_trans"/>
    <property type="match status" value="1"/>
</dbReference>
<sequence length="634" mass="71436">MPKGESIESLLEPSLRVSRPVAACSRCRSSKIKCTWGISACSACERSGKTSSCTSANEEFARGNERSYVAALENAAERLQRKVDANRAGSELSTLSNGSRQGKGRKISGSQRREASDVNELVSDFGFLTVNATSRDFHGFTSSMSFAKILLAMAVKRDFSTQSAAKLPPRHTVMQSTSHYFDKLFVLLPFFSETEFMSSVSRVYQDAQVSAASALDFWYVRLVLAITHASLSRSYGDEHHHVATQHMSAAMQLAERVMQPGSIAGVQALLLLVQYAQLDPERLDTWYLMGMASRLVVDLGLHCELPAEAKISPEELNMRRRIFHCVYSLDRSIAMSLSRPFSFTDDSAPGVPFPILNGEDESSSNTGIFLRSIKPCLHSFDIRRIQSGFYQAIKFASRTEWTASEAANIMTSVISDIEKWHASIPSSLPSNHLTLFNLERLYTYILVLAPHQRHTAAAQSDDDKRRLFEHCCRFAEILHPITFDTTYLSSFTDADFWRANWVARQFIKLMWSDFELLVRRSQEAEAASRCSRALDNIRRFTDVLDIARQRWNNAEVREQFEKESAVLATRLTNKLHELSPTQTRESYFQPVDPAYHVQQQNFTDPAQFFHHPDGKAYSPGGTRRVYQFLGSGNG</sequence>
<dbReference type="GO" id="GO:0008270">
    <property type="term" value="F:zinc ion binding"/>
    <property type="evidence" value="ECO:0007669"/>
    <property type="project" value="InterPro"/>
</dbReference>
<dbReference type="InterPro" id="IPR052202">
    <property type="entry name" value="Yeast_MetPath_Reg"/>
</dbReference>
<dbReference type="EMBL" id="LFJN01000021">
    <property type="protein sequence ID" value="KPI37820.1"/>
    <property type="molecule type" value="Genomic_DNA"/>
</dbReference>
<dbReference type="SMART" id="SM00066">
    <property type="entry name" value="GAL4"/>
    <property type="match status" value="1"/>
</dbReference>
<evidence type="ECO:0000256" key="6">
    <source>
        <dbReference type="ARBA" id="ARBA00023163"/>
    </source>
</evidence>
<evidence type="ECO:0000313" key="10">
    <source>
        <dbReference type="EMBL" id="KPI37820.1"/>
    </source>
</evidence>
<dbReference type="RefSeq" id="XP_017997783.1">
    <property type="nucleotide sequence ID" value="XM_018143134.1"/>
</dbReference>
<dbReference type="AlphaFoldDB" id="A0A0N1H6H7"/>
<dbReference type="GO" id="GO:0000981">
    <property type="term" value="F:DNA-binding transcription factor activity, RNA polymerase II-specific"/>
    <property type="evidence" value="ECO:0007669"/>
    <property type="project" value="InterPro"/>
</dbReference>
<keyword evidence="7" id="KW-0539">Nucleus</keyword>
<dbReference type="Gene3D" id="4.10.240.10">
    <property type="entry name" value="Zn(2)-C6 fungal-type DNA-binding domain"/>
    <property type="match status" value="1"/>
</dbReference>
<evidence type="ECO:0000256" key="8">
    <source>
        <dbReference type="SAM" id="MobiDB-lite"/>
    </source>
</evidence>
<dbReference type="PANTHER" id="PTHR47782:SF2">
    <property type="entry name" value="TRANSCRIPTION FACTOR, PUTATIVE (AFU_ORTHOLOGUE AFUA_4G12570)-RELATED"/>
    <property type="match status" value="1"/>
</dbReference>
<reference evidence="10 11" key="1">
    <citation type="submission" date="2015-06" db="EMBL/GenBank/DDBJ databases">
        <title>Draft genome of the ant-associated black yeast Phialophora attae CBS 131958.</title>
        <authorList>
            <person name="Moreno L.F."/>
            <person name="Stielow B.J."/>
            <person name="de Hoog S."/>
            <person name="Vicente V.A."/>
            <person name="Weiss V.A."/>
            <person name="de Vries M."/>
            <person name="Cruz L.M."/>
            <person name="Souza E.M."/>
        </authorList>
    </citation>
    <scope>NUCLEOTIDE SEQUENCE [LARGE SCALE GENOMIC DNA]</scope>
    <source>
        <strain evidence="10 11">CBS 131958</strain>
    </source>
</reference>
<evidence type="ECO:0000256" key="1">
    <source>
        <dbReference type="ARBA" id="ARBA00004123"/>
    </source>
</evidence>
<keyword evidence="5" id="KW-0238">DNA-binding</keyword>
<keyword evidence="3" id="KW-0862">Zinc</keyword>
<keyword evidence="4" id="KW-0805">Transcription regulation</keyword>
<dbReference type="PROSITE" id="PS00463">
    <property type="entry name" value="ZN2_CY6_FUNGAL_1"/>
    <property type="match status" value="1"/>
</dbReference>
<dbReference type="GeneID" id="28735014"/>
<evidence type="ECO:0000259" key="9">
    <source>
        <dbReference type="PROSITE" id="PS50048"/>
    </source>
</evidence>
<feature type="region of interest" description="Disordered" evidence="8">
    <location>
        <begin position="87"/>
        <end position="113"/>
    </location>
</feature>
<dbReference type="GO" id="GO:0005634">
    <property type="term" value="C:nucleus"/>
    <property type="evidence" value="ECO:0007669"/>
    <property type="project" value="UniProtKB-SubCell"/>
</dbReference>
<dbReference type="SUPFAM" id="SSF57701">
    <property type="entry name" value="Zn2/Cys6 DNA-binding domain"/>
    <property type="match status" value="1"/>
</dbReference>
<dbReference type="Proteomes" id="UP000038010">
    <property type="component" value="Unassembled WGS sequence"/>
</dbReference>
<keyword evidence="6" id="KW-0804">Transcription</keyword>
<dbReference type="GO" id="GO:0006351">
    <property type="term" value="P:DNA-templated transcription"/>
    <property type="evidence" value="ECO:0007669"/>
    <property type="project" value="InterPro"/>
</dbReference>
<comment type="subcellular location">
    <subcellularLocation>
        <location evidence="1">Nucleus</location>
    </subcellularLocation>
</comment>
<evidence type="ECO:0000256" key="5">
    <source>
        <dbReference type="ARBA" id="ARBA00023125"/>
    </source>
</evidence>
<evidence type="ECO:0000256" key="4">
    <source>
        <dbReference type="ARBA" id="ARBA00023015"/>
    </source>
</evidence>
<evidence type="ECO:0000256" key="2">
    <source>
        <dbReference type="ARBA" id="ARBA00022723"/>
    </source>
</evidence>
<dbReference type="Pfam" id="PF00172">
    <property type="entry name" value="Zn_clus"/>
    <property type="match status" value="1"/>
</dbReference>
<protein>
    <submittedName>
        <fullName evidence="10">Pyrimidine pathway regulatory protein 1</fullName>
    </submittedName>
</protein>
<organism evidence="10 11">
    <name type="scientific">Cyphellophora attinorum</name>
    <dbReference type="NCBI Taxonomy" id="1664694"/>
    <lineage>
        <taxon>Eukaryota</taxon>
        <taxon>Fungi</taxon>
        <taxon>Dikarya</taxon>
        <taxon>Ascomycota</taxon>
        <taxon>Pezizomycotina</taxon>
        <taxon>Eurotiomycetes</taxon>
        <taxon>Chaetothyriomycetidae</taxon>
        <taxon>Chaetothyriales</taxon>
        <taxon>Cyphellophoraceae</taxon>
        <taxon>Cyphellophora</taxon>
    </lineage>
</organism>
<dbReference type="GO" id="GO:0043565">
    <property type="term" value="F:sequence-specific DNA binding"/>
    <property type="evidence" value="ECO:0007669"/>
    <property type="project" value="TreeGrafter"/>
</dbReference>
<feature type="compositionally biased region" description="Polar residues" evidence="8">
    <location>
        <begin position="91"/>
        <end position="100"/>
    </location>
</feature>
<feature type="domain" description="Zn(2)-C6 fungal-type" evidence="9">
    <location>
        <begin position="23"/>
        <end position="55"/>
    </location>
</feature>
<dbReference type="PROSITE" id="PS50048">
    <property type="entry name" value="ZN2_CY6_FUNGAL_2"/>
    <property type="match status" value="1"/>
</dbReference>
<name>A0A0N1H6H7_9EURO</name>
<dbReference type="STRING" id="1664694.A0A0N1H6H7"/>